<proteinExistence type="predicted"/>
<feature type="transmembrane region" description="Helical" evidence="6">
    <location>
        <begin position="307"/>
        <end position="326"/>
    </location>
</feature>
<dbReference type="InterPro" id="IPR005828">
    <property type="entry name" value="MFS_sugar_transport-like"/>
</dbReference>
<dbReference type="PANTHER" id="PTHR48021">
    <property type="match status" value="1"/>
</dbReference>
<feature type="compositionally biased region" description="Polar residues" evidence="5">
    <location>
        <begin position="46"/>
        <end position="57"/>
    </location>
</feature>
<dbReference type="InterPro" id="IPR003663">
    <property type="entry name" value="Sugar/inositol_transpt"/>
</dbReference>
<feature type="transmembrane region" description="Helical" evidence="6">
    <location>
        <begin position="593"/>
        <end position="617"/>
    </location>
</feature>
<evidence type="ECO:0000256" key="3">
    <source>
        <dbReference type="ARBA" id="ARBA00022989"/>
    </source>
</evidence>
<feature type="compositionally biased region" description="Polar residues" evidence="5">
    <location>
        <begin position="85"/>
        <end position="111"/>
    </location>
</feature>
<dbReference type="GO" id="GO:0022857">
    <property type="term" value="F:transmembrane transporter activity"/>
    <property type="evidence" value="ECO:0007669"/>
    <property type="project" value="InterPro"/>
</dbReference>
<dbReference type="PROSITE" id="PS50850">
    <property type="entry name" value="MFS"/>
    <property type="match status" value="1"/>
</dbReference>
<feature type="transmembrane region" description="Helical" evidence="6">
    <location>
        <begin position="548"/>
        <end position="570"/>
    </location>
</feature>
<feature type="transmembrane region" description="Helical" evidence="6">
    <location>
        <begin position="661"/>
        <end position="680"/>
    </location>
</feature>
<dbReference type="Proteomes" id="UP000198287">
    <property type="component" value="Unassembled WGS sequence"/>
</dbReference>
<organism evidence="8 9">
    <name type="scientific">Folsomia candida</name>
    <name type="common">Springtail</name>
    <dbReference type="NCBI Taxonomy" id="158441"/>
    <lineage>
        <taxon>Eukaryota</taxon>
        <taxon>Metazoa</taxon>
        <taxon>Ecdysozoa</taxon>
        <taxon>Arthropoda</taxon>
        <taxon>Hexapoda</taxon>
        <taxon>Collembola</taxon>
        <taxon>Entomobryomorpha</taxon>
        <taxon>Isotomoidea</taxon>
        <taxon>Isotomidae</taxon>
        <taxon>Proisotominae</taxon>
        <taxon>Folsomia</taxon>
    </lineage>
</organism>
<dbReference type="AlphaFoldDB" id="A0A226EEH1"/>
<name>A0A226EEH1_FOLCA</name>
<feature type="transmembrane region" description="Helical" evidence="6">
    <location>
        <begin position="191"/>
        <end position="216"/>
    </location>
</feature>
<sequence>MESKKSESEDPISHPEAEKVRRSSSEIESESKIGTIEMGEQLEFAPSSSRISGTDDNSPPPYTETDDRPKPTPRRHRKRRPTILDPNSSILQNPNTPTSSSAPEGQISPESTPVDIHDDEGGNDDAKEDDFEEEVSQSPKKYLSVEVHATIIAAFSFLCIGLQRAYTSPAIASMKNDYGFFNADNPMSNTVVSWVAAAPPLASFFGTIMSGITLNYCGRQKTLVLLTAPYIVGWLFIAFAKNTTMIMIGRGLTGLAAGFSTAAAPMYVSECVRAKVRGFLGFVPAMMLSLGILLGFALSTINLDWKSLAMLMTCFPMLLFIFAISVPESPIWLLHRGKEEKAMESLRKLRGFEYSTVVANTAENEVQVPPRISKSQQKLSQEIENELEEMKRVMRKRHSIAAMSKAAKRHSKGNTMVDPEVGGASNKNKTVVDNEPVVPETFMQFVFSDLLGRREIRFPAFVTASLMIFQQATGANAVIYYLSVILNEADPNLPNATFINSFGDEKHHIIPLHKDGLDPNVASVIFGFVQFFAFFLSLPLCDRLGRRALLMISAALMIFPHVILGLYFWVKMYPNSLIHVYTYASIIKHTSSWLPLFCLCAFIAGYSVGFGPVPFIIMSEVFPSSVRSYMVALASLVNHLTVFLVVRIFPIFFDLLGPHVVFWSFAVLCFLALIYVAIFVPETKGFTLAQIEETLKKKSKGKSEDEKQCDCCNHK</sequence>
<evidence type="ECO:0000256" key="2">
    <source>
        <dbReference type="ARBA" id="ARBA00022692"/>
    </source>
</evidence>
<dbReference type="SUPFAM" id="SSF103473">
    <property type="entry name" value="MFS general substrate transporter"/>
    <property type="match status" value="1"/>
</dbReference>
<dbReference type="Pfam" id="PF00083">
    <property type="entry name" value="Sugar_tr"/>
    <property type="match status" value="2"/>
</dbReference>
<comment type="caution">
    <text evidence="8">The sequence shown here is derived from an EMBL/GenBank/DDBJ whole genome shotgun (WGS) entry which is preliminary data.</text>
</comment>
<feature type="transmembrane region" description="Helical" evidence="6">
    <location>
        <begin position="223"/>
        <end position="240"/>
    </location>
</feature>
<dbReference type="InterPro" id="IPR005829">
    <property type="entry name" value="Sugar_transporter_CS"/>
</dbReference>
<dbReference type="PANTHER" id="PTHR48021:SF1">
    <property type="entry name" value="GH07001P-RELATED"/>
    <property type="match status" value="1"/>
</dbReference>
<dbReference type="InterPro" id="IPR020846">
    <property type="entry name" value="MFS_dom"/>
</dbReference>
<evidence type="ECO:0000313" key="8">
    <source>
        <dbReference type="EMBL" id="OXA55668.1"/>
    </source>
</evidence>
<feature type="compositionally biased region" description="Acidic residues" evidence="5">
    <location>
        <begin position="121"/>
        <end position="135"/>
    </location>
</feature>
<feature type="transmembrane region" description="Helical" evidence="6">
    <location>
        <begin position="246"/>
        <end position="267"/>
    </location>
</feature>
<protein>
    <submittedName>
        <fullName evidence="8">Facilitated trehalose transporter Tret1</fullName>
    </submittedName>
</protein>
<feature type="transmembrane region" description="Helical" evidence="6">
    <location>
        <begin position="629"/>
        <end position="649"/>
    </location>
</feature>
<feature type="compositionally biased region" description="Basic residues" evidence="5">
    <location>
        <begin position="71"/>
        <end position="81"/>
    </location>
</feature>
<feature type="domain" description="Major facilitator superfamily (MFS) profile" evidence="7">
    <location>
        <begin position="149"/>
        <end position="684"/>
    </location>
</feature>
<keyword evidence="3 6" id="KW-1133">Transmembrane helix</keyword>
<feature type="transmembrane region" description="Helical" evidence="6">
    <location>
        <begin position="279"/>
        <end position="301"/>
    </location>
</feature>
<feature type="region of interest" description="Disordered" evidence="5">
    <location>
        <begin position="408"/>
        <end position="428"/>
    </location>
</feature>
<evidence type="ECO:0000256" key="4">
    <source>
        <dbReference type="ARBA" id="ARBA00023136"/>
    </source>
</evidence>
<dbReference type="Gene3D" id="1.20.1250.20">
    <property type="entry name" value="MFS general substrate transporter like domains"/>
    <property type="match status" value="1"/>
</dbReference>
<feature type="compositionally biased region" description="Basic and acidic residues" evidence="5">
    <location>
        <begin position="1"/>
        <end position="31"/>
    </location>
</feature>
<reference evidence="8 9" key="1">
    <citation type="submission" date="2015-12" db="EMBL/GenBank/DDBJ databases">
        <title>The genome of Folsomia candida.</title>
        <authorList>
            <person name="Faddeeva A."/>
            <person name="Derks M.F."/>
            <person name="Anvar Y."/>
            <person name="Smit S."/>
            <person name="Van Straalen N."/>
            <person name="Roelofs D."/>
        </authorList>
    </citation>
    <scope>NUCLEOTIDE SEQUENCE [LARGE SCALE GENOMIC DNA]</scope>
    <source>
        <strain evidence="8 9">VU population</strain>
        <tissue evidence="8">Whole body</tissue>
    </source>
</reference>
<accession>A0A226EEH1</accession>
<keyword evidence="2 6" id="KW-0812">Transmembrane</keyword>
<feature type="transmembrane region" description="Helical" evidence="6">
    <location>
        <begin position="147"/>
        <end position="166"/>
    </location>
</feature>
<comment type="subcellular location">
    <subcellularLocation>
        <location evidence="1">Membrane</location>
        <topology evidence="1">Multi-pass membrane protein</topology>
    </subcellularLocation>
</comment>
<keyword evidence="9" id="KW-1185">Reference proteome</keyword>
<dbReference type="GO" id="GO:0016020">
    <property type="term" value="C:membrane"/>
    <property type="evidence" value="ECO:0007669"/>
    <property type="project" value="UniProtKB-SubCell"/>
</dbReference>
<dbReference type="PROSITE" id="PS00217">
    <property type="entry name" value="SUGAR_TRANSPORT_2"/>
    <property type="match status" value="1"/>
</dbReference>
<dbReference type="OrthoDB" id="4142200at2759"/>
<feature type="transmembrane region" description="Helical" evidence="6">
    <location>
        <begin position="521"/>
        <end position="541"/>
    </location>
</feature>
<evidence type="ECO:0000313" key="9">
    <source>
        <dbReference type="Proteomes" id="UP000198287"/>
    </source>
</evidence>
<keyword evidence="4 6" id="KW-0472">Membrane</keyword>
<evidence type="ECO:0000256" key="5">
    <source>
        <dbReference type="SAM" id="MobiDB-lite"/>
    </source>
</evidence>
<evidence type="ECO:0000256" key="1">
    <source>
        <dbReference type="ARBA" id="ARBA00004141"/>
    </source>
</evidence>
<feature type="region of interest" description="Disordered" evidence="5">
    <location>
        <begin position="1"/>
        <end position="139"/>
    </location>
</feature>
<dbReference type="InterPro" id="IPR050549">
    <property type="entry name" value="MFS_Trehalose_Transporter"/>
</dbReference>
<feature type="transmembrane region" description="Helical" evidence="6">
    <location>
        <begin position="458"/>
        <end position="482"/>
    </location>
</feature>
<dbReference type="EMBL" id="LNIX01000004">
    <property type="protein sequence ID" value="OXA55668.1"/>
    <property type="molecule type" value="Genomic_DNA"/>
</dbReference>
<dbReference type="PRINTS" id="PR00171">
    <property type="entry name" value="SUGRTRNSPORT"/>
</dbReference>
<evidence type="ECO:0000256" key="6">
    <source>
        <dbReference type="SAM" id="Phobius"/>
    </source>
</evidence>
<gene>
    <name evidence="8" type="ORF">Fcan01_09863</name>
</gene>
<dbReference type="InterPro" id="IPR036259">
    <property type="entry name" value="MFS_trans_sf"/>
</dbReference>
<evidence type="ECO:0000259" key="7">
    <source>
        <dbReference type="PROSITE" id="PS50850"/>
    </source>
</evidence>